<dbReference type="NCBIfam" id="TIGR01084">
    <property type="entry name" value="mutY"/>
    <property type="match status" value="1"/>
</dbReference>
<evidence type="ECO:0000256" key="11">
    <source>
        <dbReference type="ARBA" id="ARBA00023014"/>
    </source>
</evidence>
<dbReference type="InterPro" id="IPR015797">
    <property type="entry name" value="NUDIX_hydrolase-like_dom_sf"/>
</dbReference>
<keyword evidence="10 14" id="KW-0408">Iron</keyword>
<keyword evidence="6" id="KW-0004">4Fe-4S</keyword>
<keyword evidence="8 14" id="KW-0227">DNA damage</keyword>
<dbReference type="GO" id="GO:0000701">
    <property type="term" value="F:purine-specific mismatch base pair DNA N-glycosylase activity"/>
    <property type="evidence" value="ECO:0007669"/>
    <property type="project" value="UniProtKB-EC"/>
</dbReference>
<dbReference type="InterPro" id="IPR005760">
    <property type="entry name" value="A/G_AdeGlyc_MutY"/>
</dbReference>
<comment type="catalytic activity">
    <reaction evidence="1 14">
        <text>Hydrolyzes free adenine bases from 7,8-dihydro-8-oxoguanine:adenine mismatched double-stranded DNA, leaving an apurinic site.</text>
        <dbReference type="EC" id="3.2.2.31"/>
    </reaction>
</comment>
<evidence type="ECO:0000256" key="3">
    <source>
        <dbReference type="ARBA" id="ARBA00008343"/>
    </source>
</evidence>
<comment type="caution">
    <text evidence="16">The sequence shown here is derived from an EMBL/GenBank/DDBJ whole genome shotgun (WGS) entry which is preliminary data.</text>
</comment>
<evidence type="ECO:0000256" key="1">
    <source>
        <dbReference type="ARBA" id="ARBA00000843"/>
    </source>
</evidence>
<keyword evidence="12" id="KW-0234">DNA repair</keyword>
<keyword evidence="9" id="KW-0378">Hydrolase</keyword>
<dbReference type="PANTHER" id="PTHR42944:SF1">
    <property type="entry name" value="ADENINE DNA GLYCOSYLASE"/>
    <property type="match status" value="1"/>
</dbReference>
<dbReference type="EMBL" id="AZFX01000038">
    <property type="protein sequence ID" value="KRM10411.1"/>
    <property type="molecule type" value="Genomic_DNA"/>
</dbReference>
<dbReference type="Proteomes" id="UP000051315">
    <property type="component" value="Unassembled WGS sequence"/>
</dbReference>
<evidence type="ECO:0000313" key="16">
    <source>
        <dbReference type="EMBL" id="KRM10411.1"/>
    </source>
</evidence>
<dbReference type="SUPFAM" id="SSF55811">
    <property type="entry name" value="Nudix"/>
    <property type="match status" value="1"/>
</dbReference>
<evidence type="ECO:0000256" key="9">
    <source>
        <dbReference type="ARBA" id="ARBA00022801"/>
    </source>
</evidence>
<dbReference type="PANTHER" id="PTHR42944">
    <property type="entry name" value="ADENINE DNA GLYCOSYLASE"/>
    <property type="match status" value="1"/>
</dbReference>
<accession>A0A0R1W2R2</accession>
<dbReference type="Gene3D" id="3.90.79.10">
    <property type="entry name" value="Nucleoside Triphosphate Pyrophosphohydrolase"/>
    <property type="match status" value="1"/>
</dbReference>
<dbReference type="InterPro" id="IPR029119">
    <property type="entry name" value="MutY_C"/>
</dbReference>
<dbReference type="Gene3D" id="1.10.340.30">
    <property type="entry name" value="Hypothetical protein, domain 2"/>
    <property type="match status" value="1"/>
</dbReference>
<dbReference type="GO" id="GO:0051539">
    <property type="term" value="F:4 iron, 4 sulfur cluster binding"/>
    <property type="evidence" value="ECO:0007669"/>
    <property type="project" value="UniProtKB-UniRule"/>
</dbReference>
<evidence type="ECO:0000256" key="12">
    <source>
        <dbReference type="ARBA" id="ARBA00023204"/>
    </source>
</evidence>
<dbReference type="SMART" id="SM00478">
    <property type="entry name" value="ENDO3c"/>
    <property type="match status" value="1"/>
</dbReference>
<keyword evidence="13 14" id="KW-0326">Glycosidase</keyword>
<keyword evidence="11" id="KW-0411">Iron-sulfur</keyword>
<evidence type="ECO:0000256" key="4">
    <source>
        <dbReference type="ARBA" id="ARBA00012045"/>
    </source>
</evidence>
<dbReference type="GO" id="GO:0035485">
    <property type="term" value="F:adenine/guanine mispair binding"/>
    <property type="evidence" value="ECO:0007669"/>
    <property type="project" value="TreeGrafter"/>
</dbReference>
<dbReference type="Pfam" id="PF00730">
    <property type="entry name" value="HhH-GPD"/>
    <property type="match status" value="1"/>
</dbReference>
<dbReference type="GO" id="GO:0046872">
    <property type="term" value="F:metal ion binding"/>
    <property type="evidence" value="ECO:0007669"/>
    <property type="project" value="UniProtKB-UniRule"/>
</dbReference>
<keyword evidence="7" id="KW-0479">Metal-binding</keyword>
<evidence type="ECO:0000256" key="14">
    <source>
        <dbReference type="RuleBase" id="RU365096"/>
    </source>
</evidence>
<evidence type="ECO:0000256" key="2">
    <source>
        <dbReference type="ARBA" id="ARBA00002933"/>
    </source>
</evidence>
<dbReference type="STRING" id="1423735.FC15_GL001386"/>
<evidence type="ECO:0000256" key="5">
    <source>
        <dbReference type="ARBA" id="ARBA00022023"/>
    </source>
</evidence>
<protein>
    <recommendedName>
        <fullName evidence="5 14">Adenine DNA glycosylase</fullName>
        <ecNumber evidence="4 14">3.2.2.31</ecNumber>
    </recommendedName>
</protein>
<proteinExistence type="inferred from homology"/>
<dbReference type="GO" id="GO:0006298">
    <property type="term" value="P:mismatch repair"/>
    <property type="evidence" value="ECO:0007669"/>
    <property type="project" value="TreeGrafter"/>
</dbReference>
<dbReference type="Gene3D" id="1.10.1670.10">
    <property type="entry name" value="Helix-hairpin-Helix base-excision DNA repair enzymes (C-terminal)"/>
    <property type="match status" value="1"/>
</dbReference>
<evidence type="ECO:0000256" key="13">
    <source>
        <dbReference type="ARBA" id="ARBA00023295"/>
    </source>
</evidence>
<comment type="function">
    <text evidence="2">Adenine glycosylase active on G-A mispairs. MutY also corrects error-prone DNA synthesis past GO lesions which are due to the oxidatively damaged form of guanine: 7,8-dihydro-8-oxoguanine (8-oxo-dGTP).</text>
</comment>
<comment type="cofactor">
    <cofactor evidence="14">
        <name>[4Fe-4S] cluster</name>
        <dbReference type="ChEBI" id="CHEBI:49883"/>
    </cofactor>
    <text evidence="14">Binds 1 [4Fe-4S] cluster.</text>
</comment>
<dbReference type="GO" id="GO:0006284">
    <property type="term" value="P:base-excision repair"/>
    <property type="evidence" value="ECO:0007669"/>
    <property type="project" value="UniProtKB-UniRule"/>
</dbReference>
<dbReference type="GO" id="GO:0034039">
    <property type="term" value="F:8-oxo-7,8-dihydroguanine DNA N-glycosylase activity"/>
    <property type="evidence" value="ECO:0007669"/>
    <property type="project" value="TreeGrafter"/>
</dbReference>
<evidence type="ECO:0000256" key="10">
    <source>
        <dbReference type="ARBA" id="ARBA00023004"/>
    </source>
</evidence>
<sequence>MAVDETLISKYFNWSDAKIVAFQKALLEWYDREGRQLPWRVDHDPYHVFVSEIMLQQTQVQTVIPYYLDFIASFPTVGELASAPESKLLKAWEGLGYYSRVRNMQKAAQQIMRDYAGQWPTTAAKLQTLTGIGPYTAAAIASIAFNQPIAAIDGNAFRVFARLLKIDLDISKSQTRPVFQAIGDRLISVARPGDFNQAIMDLGTSYLTAKQPDAEHSPVRDFDESLADGTTLAYPVKTKKAKPIDFYYYALAIQSPEGWLFEQRPTKGMLARLWMLPLIDRDDLTTSDPKEVLAELSTLFQQETEIHAEFHEVEMKPVIHTFTHQKWHIQIVQAKLTSTPNLSLFSGKWLSLAAIAEAPLPTVQLKLNQQLFV</sequence>
<keyword evidence="17" id="KW-1185">Reference proteome</keyword>
<comment type="similarity">
    <text evidence="3 14">Belongs to the Nth/MutY family.</text>
</comment>
<dbReference type="InterPro" id="IPR011257">
    <property type="entry name" value="DNA_glycosylase"/>
</dbReference>
<feature type="domain" description="HhH-GPD" evidence="15">
    <location>
        <begin position="54"/>
        <end position="205"/>
    </location>
</feature>
<evidence type="ECO:0000256" key="7">
    <source>
        <dbReference type="ARBA" id="ARBA00022723"/>
    </source>
</evidence>
<evidence type="ECO:0000259" key="15">
    <source>
        <dbReference type="SMART" id="SM00478"/>
    </source>
</evidence>
<dbReference type="SUPFAM" id="SSF48150">
    <property type="entry name" value="DNA-glycosylase"/>
    <property type="match status" value="1"/>
</dbReference>
<organism evidence="16 17">
    <name type="scientific">Lapidilactobacillus concavus DSM 17758</name>
    <dbReference type="NCBI Taxonomy" id="1423735"/>
    <lineage>
        <taxon>Bacteria</taxon>
        <taxon>Bacillati</taxon>
        <taxon>Bacillota</taxon>
        <taxon>Bacilli</taxon>
        <taxon>Lactobacillales</taxon>
        <taxon>Lactobacillaceae</taxon>
        <taxon>Lapidilactobacillus</taxon>
    </lineage>
</organism>
<dbReference type="InterPro" id="IPR044298">
    <property type="entry name" value="MIG/MutY"/>
</dbReference>
<gene>
    <name evidence="16" type="ORF">FC15_GL001386</name>
</gene>
<dbReference type="InterPro" id="IPR003265">
    <property type="entry name" value="HhH-GPD_domain"/>
</dbReference>
<reference evidence="16 17" key="1">
    <citation type="journal article" date="2015" name="Genome Announc.">
        <title>Expanding the biotechnology potential of lactobacilli through comparative genomics of 213 strains and associated genera.</title>
        <authorList>
            <person name="Sun Z."/>
            <person name="Harris H.M."/>
            <person name="McCann A."/>
            <person name="Guo C."/>
            <person name="Argimon S."/>
            <person name="Zhang W."/>
            <person name="Yang X."/>
            <person name="Jeffery I.B."/>
            <person name="Cooney J.C."/>
            <person name="Kagawa T.F."/>
            <person name="Liu W."/>
            <person name="Song Y."/>
            <person name="Salvetti E."/>
            <person name="Wrobel A."/>
            <person name="Rasinkangas P."/>
            <person name="Parkhill J."/>
            <person name="Rea M.C."/>
            <person name="O'Sullivan O."/>
            <person name="Ritari J."/>
            <person name="Douillard F.P."/>
            <person name="Paul Ross R."/>
            <person name="Yang R."/>
            <person name="Briner A.E."/>
            <person name="Felis G.E."/>
            <person name="de Vos W.M."/>
            <person name="Barrangou R."/>
            <person name="Klaenhammer T.R."/>
            <person name="Caufield P.W."/>
            <person name="Cui Y."/>
            <person name="Zhang H."/>
            <person name="O'Toole P.W."/>
        </authorList>
    </citation>
    <scope>NUCLEOTIDE SEQUENCE [LARGE SCALE GENOMIC DNA]</scope>
    <source>
        <strain evidence="16 17">DSM 17758</strain>
    </source>
</reference>
<name>A0A0R1W2R2_9LACO</name>
<dbReference type="CDD" id="cd03431">
    <property type="entry name" value="NUDIX_DNA_Glycosylase_C-MutY"/>
    <property type="match status" value="1"/>
</dbReference>
<evidence type="ECO:0000256" key="8">
    <source>
        <dbReference type="ARBA" id="ARBA00022763"/>
    </source>
</evidence>
<dbReference type="AlphaFoldDB" id="A0A0R1W2R2"/>
<dbReference type="Pfam" id="PF14815">
    <property type="entry name" value="NUDIX_4"/>
    <property type="match status" value="1"/>
</dbReference>
<dbReference type="PATRIC" id="fig|1423735.3.peg.1434"/>
<evidence type="ECO:0000256" key="6">
    <source>
        <dbReference type="ARBA" id="ARBA00022485"/>
    </source>
</evidence>
<dbReference type="InterPro" id="IPR023170">
    <property type="entry name" value="HhH_base_excis_C"/>
</dbReference>
<dbReference type="EC" id="3.2.2.31" evidence="4 14"/>
<dbReference type="FunFam" id="1.10.340.30:FF:000002">
    <property type="entry name" value="Adenine DNA glycosylase"/>
    <property type="match status" value="1"/>
</dbReference>
<dbReference type="GO" id="GO:0032357">
    <property type="term" value="F:oxidized purine DNA binding"/>
    <property type="evidence" value="ECO:0007669"/>
    <property type="project" value="TreeGrafter"/>
</dbReference>
<evidence type="ECO:0000313" key="17">
    <source>
        <dbReference type="Proteomes" id="UP000051315"/>
    </source>
</evidence>
<dbReference type="CDD" id="cd00056">
    <property type="entry name" value="ENDO3c"/>
    <property type="match status" value="1"/>
</dbReference>